<dbReference type="RefSeq" id="WP_026543607.1">
    <property type="nucleotide sequence ID" value="NZ_FNDT01000002.1"/>
</dbReference>
<name>A0A1G8EMI5_9MICC</name>
<dbReference type="STRING" id="335973.SAMN04488693_102166"/>
<dbReference type="AlphaFoldDB" id="A0A1G8EMI5"/>
<feature type="domain" description="Transglutaminase-like" evidence="1">
    <location>
        <begin position="171"/>
        <end position="238"/>
    </location>
</feature>
<dbReference type="Gene3D" id="3.10.620.30">
    <property type="match status" value="1"/>
</dbReference>
<dbReference type="GO" id="GO:0008233">
    <property type="term" value="F:peptidase activity"/>
    <property type="evidence" value="ECO:0007669"/>
    <property type="project" value="UniProtKB-KW"/>
</dbReference>
<dbReference type="Pfam" id="PF01841">
    <property type="entry name" value="Transglut_core"/>
    <property type="match status" value="1"/>
</dbReference>
<sequence>MTRLLIDHRTGYDYLRRVSLSYNEARMTPLTDSQQVVLESTISLNPSSASMATYRDYWGTRVTSFDVQVPHDRLEVSARTLVEVSRTERIPSPEEVVGWEQLRSDDVLNDYADWLSDTHLTAPNEEIRELVKGVVGNQDPHSAAHGIFDWLKEEMQYVQGVTGVQSNARDAWAERQGVCQDLAHVAIGALRSLGIPARYISGYLHPRRTAGVGEAVAGQSHAWVEWWDGEWRGWDPTNSGPVSDFHVSVARGRDYRDVSPLKGILSGGGGSTLNVTVEITRVA</sequence>
<dbReference type="Pfam" id="PF08379">
    <property type="entry name" value="Bact_transglu_N"/>
    <property type="match status" value="1"/>
</dbReference>
<keyword evidence="2" id="KW-0378">Hydrolase</keyword>
<gene>
    <name evidence="2" type="ORF">SAMN04488693_102166</name>
</gene>
<evidence type="ECO:0000313" key="3">
    <source>
        <dbReference type="Proteomes" id="UP000199258"/>
    </source>
</evidence>
<dbReference type="GO" id="GO:0006508">
    <property type="term" value="P:proteolysis"/>
    <property type="evidence" value="ECO:0007669"/>
    <property type="project" value="UniProtKB-KW"/>
</dbReference>
<reference evidence="2 3" key="1">
    <citation type="submission" date="2016-10" db="EMBL/GenBank/DDBJ databases">
        <authorList>
            <person name="de Groot N.N."/>
        </authorList>
    </citation>
    <scope>NUCLEOTIDE SEQUENCE [LARGE SCALE GENOMIC DNA]</scope>
    <source>
        <strain evidence="2 3">NP_1H</strain>
    </source>
</reference>
<dbReference type="EMBL" id="FNDT01000002">
    <property type="protein sequence ID" value="SDH70929.1"/>
    <property type="molecule type" value="Genomic_DNA"/>
</dbReference>
<dbReference type="SUPFAM" id="SSF54001">
    <property type="entry name" value="Cysteine proteinases"/>
    <property type="match status" value="1"/>
</dbReference>
<dbReference type="SMART" id="SM00460">
    <property type="entry name" value="TGc"/>
    <property type="match status" value="1"/>
</dbReference>
<dbReference type="Proteomes" id="UP000199258">
    <property type="component" value="Unassembled WGS sequence"/>
</dbReference>
<dbReference type="InterPro" id="IPR002931">
    <property type="entry name" value="Transglutaminase-like"/>
</dbReference>
<dbReference type="PANTHER" id="PTHR33490">
    <property type="entry name" value="BLR5614 PROTEIN-RELATED"/>
    <property type="match status" value="1"/>
</dbReference>
<evidence type="ECO:0000313" key="2">
    <source>
        <dbReference type="EMBL" id="SDH70929.1"/>
    </source>
</evidence>
<keyword evidence="3" id="KW-1185">Reference proteome</keyword>
<proteinExistence type="predicted"/>
<dbReference type="InterPro" id="IPR013589">
    <property type="entry name" value="Bac_transglu_N"/>
</dbReference>
<dbReference type="InterPro" id="IPR038765">
    <property type="entry name" value="Papain-like_cys_pep_sf"/>
</dbReference>
<dbReference type="OrthoDB" id="9804023at2"/>
<keyword evidence="2" id="KW-0645">Protease</keyword>
<dbReference type="PANTHER" id="PTHR33490:SF6">
    <property type="entry name" value="SLL1049 PROTEIN"/>
    <property type="match status" value="1"/>
</dbReference>
<evidence type="ECO:0000259" key="1">
    <source>
        <dbReference type="SMART" id="SM00460"/>
    </source>
</evidence>
<accession>A0A1G8EMI5</accession>
<organism evidence="2 3">
    <name type="scientific">Arthrobacter subterraneus</name>
    <dbReference type="NCBI Taxonomy" id="335973"/>
    <lineage>
        <taxon>Bacteria</taxon>
        <taxon>Bacillati</taxon>
        <taxon>Actinomycetota</taxon>
        <taxon>Actinomycetes</taxon>
        <taxon>Micrococcales</taxon>
        <taxon>Micrococcaceae</taxon>
        <taxon>Arthrobacter</taxon>
    </lineage>
</organism>
<protein>
    <submittedName>
        <fullName evidence="2">Transglutaminase-like enzyme, putative cysteine protease</fullName>
    </submittedName>
</protein>